<dbReference type="Proteomes" id="UP000027586">
    <property type="component" value="Unassembled WGS sequence"/>
</dbReference>
<dbReference type="EMBL" id="CBTN010000009">
    <property type="protein sequence ID" value="CDH51235.1"/>
    <property type="molecule type" value="Genomic_DNA"/>
</dbReference>
<evidence type="ECO:0000313" key="1">
    <source>
        <dbReference type="EMBL" id="CDH51235.1"/>
    </source>
</evidence>
<keyword evidence="2" id="KW-1185">Reference proteome</keyword>
<dbReference type="VEuPathDB" id="FungiDB:LCOR_02875.1"/>
<evidence type="ECO:0000313" key="2">
    <source>
        <dbReference type="Proteomes" id="UP000027586"/>
    </source>
</evidence>
<accession>A0A068RND3</accession>
<comment type="caution">
    <text evidence="1">The sequence shown here is derived from an EMBL/GenBank/DDBJ whole genome shotgun (WGS) entry which is preliminary data.</text>
</comment>
<gene>
    <name evidence="1" type="ORF">LCOR_02875.1</name>
</gene>
<proteinExistence type="predicted"/>
<reference evidence="1" key="1">
    <citation type="submission" date="2013-08" db="EMBL/GenBank/DDBJ databases">
        <title>Gene expansion shapes genome architecture in the human pathogen Lichtheimia corymbifera: an evolutionary genomics analysis in the ancient terrestrial Mucorales (Mucoromycotina).</title>
        <authorList>
            <person name="Schwartze V.U."/>
            <person name="Winter S."/>
            <person name="Shelest E."/>
            <person name="Marcet-Houben M."/>
            <person name="Horn F."/>
            <person name="Wehner S."/>
            <person name="Hoffmann K."/>
            <person name="Riege K."/>
            <person name="Sammeth M."/>
            <person name="Nowrousian M."/>
            <person name="Valiante V."/>
            <person name="Linde J."/>
            <person name="Jacobsen I.D."/>
            <person name="Marz M."/>
            <person name="Brakhage A.A."/>
            <person name="Gabaldon T."/>
            <person name="Bocker S."/>
            <person name="Voigt K."/>
        </authorList>
    </citation>
    <scope>NUCLEOTIDE SEQUENCE [LARGE SCALE GENOMIC DNA]</scope>
    <source>
        <strain evidence="1">FSU 9682</strain>
    </source>
</reference>
<dbReference type="AlphaFoldDB" id="A0A068RND3"/>
<name>A0A068RND3_9FUNG</name>
<sequence>MKKKEAAIICLFSTNILDLMDGCNRGGDENPRTLPWFLVTLPTRRMDHEGVSEDDEGLDDIVQRACFFDETGSTFVDDRRYWNSGVKANSGFFQNLDDDDQDDRNQGYYGSLLLYMFRPYQFTFFLIMFT</sequence>
<protein>
    <submittedName>
        <fullName evidence="1">Uncharacterized protein</fullName>
    </submittedName>
</protein>
<organism evidence="1 2">
    <name type="scientific">Lichtheimia corymbifera JMRC:FSU:9682</name>
    <dbReference type="NCBI Taxonomy" id="1263082"/>
    <lineage>
        <taxon>Eukaryota</taxon>
        <taxon>Fungi</taxon>
        <taxon>Fungi incertae sedis</taxon>
        <taxon>Mucoromycota</taxon>
        <taxon>Mucoromycotina</taxon>
        <taxon>Mucoromycetes</taxon>
        <taxon>Mucorales</taxon>
        <taxon>Lichtheimiaceae</taxon>
        <taxon>Lichtheimia</taxon>
    </lineage>
</organism>